<protein>
    <submittedName>
        <fullName evidence="2">Uncharacterized protein</fullName>
    </submittedName>
</protein>
<organism evidence="2">
    <name type="scientific">bioreactor metagenome</name>
    <dbReference type="NCBI Taxonomy" id="1076179"/>
    <lineage>
        <taxon>unclassified sequences</taxon>
        <taxon>metagenomes</taxon>
        <taxon>ecological metagenomes</taxon>
    </lineage>
</organism>
<comment type="caution">
    <text evidence="2">The sequence shown here is derived from an EMBL/GenBank/DDBJ whole genome shotgun (WGS) entry which is preliminary data.</text>
</comment>
<name>A0A645IY88_9ZZZZ</name>
<reference evidence="2" key="1">
    <citation type="submission" date="2019-08" db="EMBL/GenBank/DDBJ databases">
        <authorList>
            <person name="Kucharzyk K."/>
            <person name="Murdoch R.W."/>
            <person name="Higgins S."/>
            <person name="Loffler F."/>
        </authorList>
    </citation>
    <scope>NUCLEOTIDE SEQUENCE</scope>
</reference>
<evidence type="ECO:0000256" key="1">
    <source>
        <dbReference type="SAM" id="MobiDB-lite"/>
    </source>
</evidence>
<dbReference type="PROSITE" id="PS51257">
    <property type="entry name" value="PROKAR_LIPOPROTEIN"/>
    <property type="match status" value="1"/>
</dbReference>
<sequence length="81" mass="8434">MKQIVSILAVGLLTLQACKQNPSESSSANSAIDMKVSGETETQKVTAPPFVPAPVGDRAAKKVIVHLEATEEEGELADGVT</sequence>
<accession>A0A645IY88</accession>
<feature type="region of interest" description="Disordered" evidence="1">
    <location>
        <begin position="20"/>
        <end position="52"/>
    </location>
</feature>
<gene>
    <name evidence="2" type="ORF">SDC9_204093</name>
</gene>
<dbReference type="EMBL" id="VSSQ01126693">
    <property type="protein sequence ID" value="MPN56405.1"/>
    <property type="molecule type" value="Genomic_DNA"/>
</dbReference>
<evidence type="ECO:0000313" key="2">
    <source>
        <dbReference type="EMBL" id="MPN56405.1"/>
    </source>
</evidence>
<proteinExistence type="predicted"/>
<feature type="compositionally biased region" description="Polar residues" evidence="1">
    <location>
        <begin position="20"/>
        <end position="30"/>
    </location>
</feature>
<dbReference type="AlphaFoldDB" id="A0A645IY88"/>